<dbReference type="PANTHER" id="PTHR11439">
    <property type="entry name" value="GAG-POL-RELATED RETROTRANSPOSON"/>
    <property type="match status" value="1"/>
</dbReference>
<dbReference type="SMART" id="SM00343">
    <property type="entry name" value="ZnF_C2HC"/>
    <property type="match status" value="1"/>
</dbReference>
<dbReference type="AlphaFoldDB" id="A0A834WLJ7"/>
<keyword evidence="5" id="KW-1185">Reference proteome</keyword>
<evidence type="ECO:0000256" key="2">
    <source>
        <dbReference type="SAM" id="MobiDB-lite"/>
    </source>
</evidence>
<keyword evidence="1" id="KW-0862">Zinc</keyword>
<keyword evidence="1" id="KW-0479">Metal-binding</keyword>
<dbReference type="Pfam" id="PF22936">
    <property type="entry name" value="Pol_BBD"/>
    <property type="match status" value="1"/>
</dbReference>
<dbReference type="EMBL" id="JAAIUW010000007">
    <property type="protein sequence ID" value="KAF7823791.1"/>
    <property type="molecule type" value="Genomic_DNA"/>
</dbReference>
<reference evidence="4" key="1">
    <citation type="submission" date="2020-09" db="EMBL/GenBank/DDBJ databases">
        <title>Genome-Enabled Discovery of Anthraquinone Biosynthesis in Senna tora.</title>
        <authorList>
            <person name="Kang S.-H."/>
            <person name="Pandey R.P."/>
            <person name="Lee C.-M."/>
            <person name="Sim J.-S."/>
            <person name="Jeong J.-T."/>
            <person name="Choi B.-S."/>
            <person name="Jung M."/>
            <person name="Ginzburg D."/>
            <person name="Zhao K."/>
            <person name="Won S.Y."/>
            <person name="Oh T.-J."/>
            <person name="Yu Y."/>
            <person name="Kim N.-H."/>
            <person name="Lee O.R."/>
            <person name="Lee T.-H."/>
            <person name="Bashyal P."/>
            <person name="Kim T.-S."/>
            <person name="Lee W.-H."/>
            <person name="Kawkins C."/>
            <person name="Kim C.-K."/>
            <person name="Kim J.S."/>
            <person name="Ahn B.O."/>
            <person name="Rhee S.Y."/>
            <person name="Sohng J.K."/>
        </authorList>
    </citation>
    <scope>NUCLEOTIDE SEQUENCE</scope>
    <source>
        <tissue evidence="4">Leaf</tissue>
    </source>
</reference>
<dbReference type="PANTHER" id="PTHR11439:SF475">
    <property type="entry name" value="CYSTEINE-RICH RLK (RECEPTOR-LIKE PROTEIN KINASE) 8"/>
    <property type="match status" value="1"/>
</dbReference>
<dbReference type="InterPro" id="IPR036875">
    <property type="entry name" value="Znf_CCHC_sf"/>
</dbReference>
<comment type="caution">
    <text evidence="4">The sequence shown here is derived from an EMBL/GenBank/DDBJ whole genome shotgun (WGS) entry which is preliminary data.</text>
</comment>
<feature type="domain" description="CCHC-type" evidence="3">
    <location>
        <begin position="45"/>
        <end position="59"/>
    </location>
</feature>
<evidence type="ECO:0000256" key="1">
    <source>
        <dbReference type="PROSITE-ProRule" id="PRU00047"/>
    </source>
</evidence>
<dbReference type="Pfam" id="PF00098">
    <property type="entry name" value="zf-CCHC"/>
    <property type="match status" value="1"/>
</dbReference>
<feature type="region of interest" description="Disordered" evidence="2">
    <location>
        <begin position="15"/>
        <end position="37"/>
    </location>
</feature>
<sequence length="565" mass="64287">MVGVSLKNEAEALYTNKRRGSFKQQNSHSRDESKSNLNNKRFGGKCYNCGKKGHMAKDCWSKKKRVEGNAATSKESENSEEDWDAEALLAMEEELALTATTSEFIDHEKDWIVDSGCANHMTCDKQKLQNVSQYKGNRVVVTADNSKLPIAHIGKTMISPQHDVDHMTLQNVYHVPSMKKNLLSISQLTSSGHFVLFGPDDVKVYRDLKNLEEPVMKGRKSESVYVMSAESAYVDKTRRNETTDLWHMRLSHVSYSKLSVMMKKSMLKGLPQLEIIYVVRWTARLLDVFLWAMTIREKGGNAVILQMEGAIHQGMLFDEASSWWSSEKEMLPEQKNEVQVVHLQSNEDSNDEHEVTQSPWQTGVYQQQNEAGETSEVVEPAPQFQLRRSARVRKPNPKYANATTVEEEAATEPEFFEEASHIGLMSRYMQSPKKHHLEAVRRILRYVKSTIDYGLLYKKGGDCKLVGYCDADYVGDHDTRRSTTGYVFKLGDGAISWCSKRQPTVSLSTTEAEYRAATVAAQESTWLVQLMKDLHQPLDYASQAENFCHQIGLIRRIEADVEREC</sequence>
<name>A0A834WLJ7_9FABA</name>
<evidence type="ECO:0000313" key="4">
    <source>
        <dbReference type="EMBL" id="KAF7823791.1"/>
    </source>
</evidence>
<dbReference type="GO" id="GO:0003676">
    <property type="term" value="F:nucleic acid binding"/>
    <property type="evidence" value="ECO:0007669"/>
    <property type="project" value="InterPro"/>
</dbReference>
<dbReference type="SUPFAM" id="SSF57756">
    <property type="entry name" value="Retrovirus zinc finger-like domains"/>
    <property type="match status" value="1"/>
</dbReference>
<dbReference type="InterPro" id="IPR054722">
    <property type="entry name" value="PolX-like_BBD"/>
</dbReference>
<organism evidence="4 5">
    <name type="scientific">Senna tora</name>
    <dbReference type="NCBI Taxonomy" id="362788"/>
    <lineage>
        <taxon>Eukaryota</taxon>
        <taxon>Viridiplantae</taxon>
        <taxon>Streptophyta</taxon>
        <taxon>Embryophyta</taxon>
        <taxon>Tracheophyta</taxon>
        <taxon>Spermatophyta</taxon>
        <taxon>Magnoliopsida</taxon>
        <taxon>eudicotyledons</taxon>
        <taxon>Gunneridae</taxon>
        <taxon>Pentapetalae</taxon>
        <taxon>rosids</taxon>
        <taxon>fabids</taxon>
        <taxon>Fabales</taxon>
        <taxon>Fabaceae</taxon>
        <taxon>Caesalpinioideae</taxon>
        <taxon>Cassia clade</taxon>
        <taxon>Senna</taxon>
    </lineage>
</organism>
<dbReference type="PROSITE" id="PS50158">
    <property type="entry name" value="ZF_CCHC"/>
    <property type="match status" value="1"/>
</dbReference>
<gene>
    <name evidence="4" type="ORF">G2W53_021935</name>
</gene>
<keyword evidence="1" id="KW-0863">Zinc-finger</keyword>
<proteinExistence type="predicted"/>
<evidence type="ECO:0000313" key="5">
    <source>
        <dbReference type="Proteomes" id="UP000634136"/>
    </source>
</evidence>
<protein>
    <submittedName>
        <fullName evidence="4">Retrovirus-related Pol polyprotein from transposon TNT 1-94</fullName>
    </submittedName>
</protein>
<dbReference type="GO" id="GO:0008270">
    <property type="term" value="F:zinc ion binding"/>
    <property type="evidence" value="ECO:0007669"/>
    <property type="project" value="UniProtKB-KW"/>
</dbReference>
<evidence type="ECO:0000259" key="3">
    <source>
        <dbReference type="PROSITE" id="PS50158"/>
    </source>
</evidence>
<dbReference type="OrthoDB" id="1922643at2759"/>
<accession>A0A834WLJ7</accession>
<dbReference type="Pfam" id="PF13976">
    <property type="entry name" value="gag_pre-integrs"/>
    <property type="match status" value="1"/>
</dbReference>
<dbReference type="Proteomes" id="UP000634136">
    <property type="component" value="Unassembled WGS sequence"/>
</dbReference>
<dbReference type="InterPro" id="IPR025724">
    <property type="entry name" value="GAG-pre-integrase_dom"/>
</dbReference>
<dbReference type="CDD" id="cd09272">
    <property type="entry name" value="RNase_HI_RT_Ty1"/>
    <property type="match status" value="1"/>
</dbReference>
<dbReference type="Gene3D" id="4.10.60.10">
    <property type="entry name" value="Zinc finger, CCHC-type"/>
    <property type="match status" value="1"/>
</dbReference>
<dbReference type="InterPro" id="IPR001878">
    <property type="entry name" value="Znf_CCHC"/>
</dbReference>